<feature type="domain" description="Reverse transcriptase" evidence="2">
    <location>
        <begin position="284"/>
        <end position="407"/>
    </location>
</feature>
<evidence type="ECO:0000313" key="3">
    <source>
        <dbReference type="Proteomes" id="UP000887577"/>
    </source>
</evidence>
<keyword evidence="1" id="KW-0812">Transmembrane</keyword>
<dbReference type="Gene3D" id="3.30.70.270">
    <property type="match status" value="1"/>
</dbReference>
<protein>
    <submittedName>
        <fullName evidence="4">Reverse transcriptase domain-containing protein</fullName>
    </submittedName>
</protein>
<dbReference type="PANTHER" id="PTHR47331">
    <property type="entry name" value="PHD-TYPE DOMAIN-CONTAINING PROTEIN"/>
    <property type="match status" value="1"/>
</dbReference>
<organism evidence="3 4">
    <name type="scientific">Panagrolaimus superbus</name>
    <dbReference type="NCBI Taxonomy" id="310955"/>
    <lineage>
        <taxon>Eukaryota</taxon>
        <taxon>Metazoa</taxon>
        <taxon>Ecdysozoa</taxon>
        <taxon>Nematoda</taxon>
        <taxon>Chromadorea</taxon>
        <taxon>Rhabditida</taxon>
        <taxon>Tylenchina</taxon>
        <taxon>Panagrolaimomorpha</taxon>
        <taxon>Panagrolaimoidea</taxon>
        <taxon>Panagrolaimidae</taxon>
        <taxon>Panagrolaimus</taxon>
    </lineage>
</organism>
<name>A0A914YV92_9BILA</name>
<dbReference type="SUPFAM" id="SSF56672">
    <property type="entry name" value="DNA/RNA polymerases"/>
    <property type="match status" value="1"/>
</dbReference>
<feature type="transmembrane region" description="Helical" evidence="1">
    <location>
        <begin position="340"/>
        <end position="359"/>
    </location>
</feature>
<proteinExistence type="predicted"/>
<reference evidence="4" key="1">
    <citation type="submission" date="2022-11" db="UniProtKB">
        <authorList>
            <consortium name="WormBaseParasite"/>
        </authorList>
    </citation>
    <scope>IDENTIFICATION</scope>
</reference>
<evidence type="ECO:0000313" key="4">
    <source>
        <dbReference type="WBParaSite" id="PSU_v2.g3581.t1"/>
    </source>
</evidence>
<dbReference type="InterPro" id="IPR043502">
    <property type="entry name" value="DNA/RNA_pol_sf"/>
</dbReference>
<evidence type="ECO:0000259" key="2">
    <source>
        <dbReference type="Pfam" id="PF00078"/>
    </source>
</evidence>
<dbReference type="InterPro" id="IPR000477">
    <property type="entry name" value="RT_dom"/>
</dbReference>
<keyword evidence="1" id="KW-1133">Transmembrane helix</keyword>
<dbReference type="WBParaSite" id="PSU_v2.g3581.t1">
    <property type="protein sequence ID" value="PSU_v2.g3581.t1"/>
    <property type="gene ID" value="PSU_v2.g3581"/>
</dbReference>
<keyword evidence="3" id="KW-1185">Reference proteome</keyword>
<sequence>MLHKAQTTALMSKTVCKRKNATLMTAKGKVKNPKTGKCQEIVILLDCGSSRSFVTKKIAKVPDTQSICATFEEPDIVIGNDYFCDFVIKVKKYHGTTFLETILGDIVVGEKLSQKQVNVNFAISTQKEVEDWQYEAAGFEQEDPDDSIAFDMFEKSKRLVDKRFEVGFPWKPTKRPLPSNLGLAYGRLSSVYKKLKDHPKRLEEYDGKFKEQVEQEIIEQVEGEGENGDIVHYLPHHPIFNPEKPTTKLRIVFDGSAKTCKDNPSINECMFKGKKLLPDLVGILLRTRMFKFLLTGDIEKAFHQIGIKEKDRDACRFLWLKNVANGMKKDNIIYYRFRRVPFGFICSPFLLAAILFFWFSQFCATTGTQLFNNTYVDNVFVLLNSRTQAIELREKLCEHFLKASMNLREWLSNDNEIVESVPHDLRQKADTFTKILGVQWNFIRDEYVFSLEKSCDHRWTRRKMLTWIMGTFDPLGFLLPVTTRFKKLLKNG</sequence>
<dbReference type="AlphaFoldDB" id="A0A914YV92"/>
<accession>A0A914YV92</accession>
<dbReference type="Proteomes" id="UP000887577">
    <property type="component" value="Unplaced"/>
</dbReference>
<evidence type="ECO:0000256" key="1">
    <source>
        <dbReference type="SAM" id="Phobius"/>
    </source>
</evidence>
<dbReference type="PANTHER" id="PTHR47331:SF1">
    <property type="entry name" value="GAG-LIKE PROTEIN"/>
    <property type="match status" value="1"/>
</dbReference>
<dbReference type="InterPro" id="IPR043128">
    <property type="entry name" value="Rev_trsase/Diguanyl_cyclase"/>
</dbReference>
<dbReference type="Gene3D" id="3.10.10.10">
    <property type="entry name" value="HIV Type 1 Reverse Transcriptase, subunit A, domain 1"/>
    <property type="match status" value="1"/>
</dbReference>
<keyword evidence="1" id="KW-0472">Membrane</keyword>
<dbReference type="Pfam" id="PF00078">
    <property type="entry name" value="RVT_1"/>
    <property type="match status" value="1"/>
</dbReference>